<protein>
    <submittedName>
        <fullName evidence="1">Uncharacterized protein</fullName>
    </submittedName>
</protein>
<accession>A0ABS7GKU3</accession>
<organism evidence="1 2">
    <name type="scientific">Chitinophaga rhizophila</name>
    <dbReference type="NCBI Taxonomy" id="2866212"/>
    <lineage>
        <taxon>Bacteria</taxon>
        <taxon>Pseudomonadati</taxon>
        <taxon>Bacteroidota</taxon>
        <taxon>Chitinophagia</taxon>
        <taxon>Chitinophagales</taxon>
        <taxon>Chitinophagaceae</taxon>
        <taxon>Chitinophaga</taxon>
    </lineage>
</organism>
<dbReference type="RefSeq" id="WP_220252578.1">
    <property type="nucleotide sequence ID" value="NZ_JAICCF010000004.1"/>
</dbReference>
<evidence type="ECO:0000313" key="2">
    <source>
        <dbReference type="Proteomes" id="UP000812961"/>
    </source>
</evidence>
<sequence>MFDKVLANSILRFMIDKRSAVDAGIAQGLNEDQQRVAYHLEMIADKHPQNFKTEPFSDGRTRFISSNPQYCKDLLDNGGFLEA</sequence>
<comment type="caution">
    <text evidence="1">The sequence shown here is derived from an EMBL/GenBank/DDBJ whole genome shotgun (WGS) entry which is preliminary data.</text>
</comment>
<gene>
    <name evidence="1" type="ORF">K1Y79_23165</name>
</gene>
<evidence type="ECO:0000313" key="1">
    <source>
        <dbReference type="EMBL" id="MBW8687257.1"/>
    </source>
</evidence>
<dbReference type="EMBL" id="JAICCF010000004">
    <property type="protein sequence ID" value="MBW8687257.1"/>
    <property type="molecule type" value="Genomic_DNA"/>
</dbReference>
<keyword evidence="2" id="KW-1185">Reference proteome</keyword>
<dbReference type="Proteomes" id="UP000812961">
    <property type="component" value="Unassembled WGS sequence"/>
</dbReference>
<proteinExistence type="predicted"/>
<name>A0ABS7GKU3_9BACT</name>
<reference evidence="1 2" key="1">
    <citation type="submission" date="2021-08" db="EMBL/GenBank/DDBJ databases">
        <title>The genome sequence of Chitinophaga sp. B61.</title>
        <authorList>
            <person name="Zhang X."/>
        </authorList>
    </citation>
    <scope>NUCLEOTIDE SEQUENCE [LARGE SCALE GENOMIC DNA]</scope>
    <source>
        <strain evidence="1 2">B61</strain>
    </source>
</reference>